<dbReference type="EMBL" id="ARPM03000066">
    <property type="protein sequence ID" value="ETZ05358.1"/>
    <property type="molecule type" value="Genomic_DNA"/>
</dbReference>
<organism evidence="1 2">
    <name type="scientific">Holospora undulata HU1</name>
    <dbReference type="NCBI Taxonomy" id="1321371"/>
    <lineage>
        <taxon>Bacteria</taxon>
        <taxon>Pseudomonadati</taxon>
        <taxon>Pseudomonadota</taxon>
        <taxon>Alphaproteobacteria</taxon>
        <taxon>Holosporales</taxon>
        <taxon>Holosporaceae</taxon>
        <taxon>Holospora</taxon>
    </lineage>
</organism>
<accession>A0A061JIG7</accession>
<comment type="caution">
    <text evidence="1">The sequence shown here is derived from an EMBL/GenBank/DDBJ whole genome shotgun (WGS) entry which is preliminary data.</text>
</comment>
<name>A0A061JIG7_9PROT</name>
<sequence>MSISPGKHDTKNNFVDYKKKMHYFEKTFLDFRNFLKKIKKESGLLNFSDEEITVLMKYCADDFFENMRRSYVNHIEELEKKIILSLQKEKKFSKQYEEKKNKDKDKDHAAVALPSMNFLLLPLFLKLLDEKSKIEKKALLKNNSIRKNFFLKKVKENLSKYANLFEILLKNEAQSHEEPLLTKEIDFIENIKIEKKEEEIKKIIPQKEQGIVEKVWNFIKAWIKTSR</sequence>
<dbReference type="Proteomes" id="UP000026922">
    <property type="component" value="Unassembled WGS sequence"/>
</dbReference>
<dbReference type="AlphaFoldDB" id="A0A061JIG7"/>
<reference evidence="1 2" key="1">
    <citation type="journal article" date="2013" name="Genome Announc.">
        <title>Draft Genome Sequence of Holospora undulata Strain HU1, a Micronucleus-Specific Symbiont of the Ciliate Paramecium caudatum.</title>
        <authorList>
            <person name="Dohra H."/>
            <person name="Suzuki H."/>
            <person name="Suzuki T."/>
            <person name="Tanaka K."/>
            <person name="Fujishima M."/>
        </authorList>
    </citation>
    <scope>NUCLEOTIDE SEQUENCE [LARGE SCALE GENOMIC DNA]</scope>
    <source>
        <strain evidence="1 2">HU1</strain>
    </source>
</reference>
<protein>
    <submittedName>
        <fullName evidence="1">Uncharacterized protein</fullName>
    </submittedName>
</protein>
<evidence type="ECO:0000313" key="1">
    <source>
        <dbReference type="EMBL" id="ETZ05358.1"/>
    </source>
</evidence>
<proteinExistence type="predicted"/>
<keyword evidence="2" id="KW-1185">Reference proteome</keyword>
<gene>
    <name evidence="1" type="ORF">K737_300210</name>
</gene>
<evidence type="ECO:0000313" key="2">
    <source>
        <dbReference type="Proteomes" id="UP000026922"/>
    </source>
</evidence>